<sequence>MFNRSNRIDAITITSKSLIATKQRTLPVALISPQTKPSSTFATLTNDTNICLSPKNNCTVLRVVVPHSLATF</sequence>
<comment type="caution">
    <text evidence="1">The sequence shown here is derived from an EMBL/GenBank/DDBJ whole genome shotgun (WGS) entry which is preliminary data.</text>
</comment>
<accession>A0AAN8MWK1</accession>
<evidence type="ECO:0000313" key="2">
    <source>
        <dbReference type="Proteomes" id="UP001313282"/>
    </source>
</evidence>
<evidence type="ECO:0000313" key="1">
    <source>
        <dbReference type="EMBL" id="KAK6350492.1"/>
    </source>
</evidence>
<dbReference type="AlphaFoldDB" id="A0AAN8MWK1"/>
<gene>
    <name evidence="1" type="ORF">TWF718_003683</name>
</gene>
<name>A0AAN8MWK1_9PEZI</name>
<dbReference type="EMBL" id="JAVHNR010000002">
    <property type="protein sequence ID" value="KAK6350492.1"/>
    <property type="molecule type" value="Genomic_DNA"/>
</dbReference>
<keyword evidence="2" id="KW-1185">Reference proteome</keyword>
<reference evidence="1 2" key="1">
    <citation type="submission" date="2019-10" db="EMBL/GenBank/DDBJ databases">
        <authorList>
            <person name="Palmer J.M."/>
        </authorList>
    </citation>
    <scope>NUCLEOTIDE SEQUENCE [LARGE SCALE GENOMIC DNA]</scope>
    <source>
        <strain evidence="1 2">TWF718</strain>
    </source>
</reference>
<dbReference type="Proteomes" id="UP001313282">
    <property type="component" value="Unassembled WGS sequence"/>
</dbReference>
<organism evidence="1 2">
    <name type="scientific">Orbilia javanica</name>
    <dbReference type="NCBI Taxonomy" id="47235"/>
    <lineage>
        <taxon>Eukaryota</taxon>
        <taxon>Fungi</taxon>
        <taxon>Dikarya</taxon>
        <taxon>Ascomycota</taxon>
        <taxon>Pezizomycotina</taxon>
        <taxon>Orbiliomycetes</taxon>
        <taxon>Orbiliales</taxon>
        <taxon>Orbiliaceae</taxon>
        <taxon>Orbilia</taxon>
    </lineage>
</organism>
<proteinExistence type="predicted"/>
<protein>
    <submittedName>
        <fullName evidence="1">Uncharacterized protein</fullName>
    </submittedName>
</protein>